<organism evidence="1 2">
    <name type="scientific">Desulfosoma caldarium</name>
    <dbReference type="NCBI Taxonomy" id="610254"/>
    <lineage>
        <taxon>Bacteria</taxon>
        <taxon>Pseudomonadati</taxon>
        <taxon>Thermodesulfobacteriota</taxon>
        <taxon>Syntrophobacteria</taxon>
        <taxon>Syntrophobacterales</taxon>
        <taxon>Syntrophobacteraceae</taxon>
        <taxon>Desulfosoma</taxon>
    </lineage>
</organism>
<dbReference type="AlphaFoldDB" id="A0A3N1UTZ3"/>
<name>A0A3N1UTZ3_9BACT</name>
<accession>A0A3N1UTZ3</accession>
<reference evidence="1 2" key="1">
    <citation type="submission" date="2018-11" db="EMBL/GenBank/DDBJ databases">
        <title>Genomic Encyclopedia of Type Strains, Phase IV (KMG-IV): sequencing the most valuable type-strain genomes for metagenomic binning, comparative biology and taxonomic classification.</title>
        <authorList>
            <person name="Goeker M."/>
        </authorList>
    </citation>
    <scope>NUCLEOTIDE SEQUENCE [LARGE SCALE GENOMIC DNA]</scope>
    <source>
        <strain evidence="1 2">DSM 22027</strain>
    </source>
</reference>
<proteinExistence type="predicted"/>
<gene>
    <name evidence="1" type="ORF">EDC27_1896</name>
</gene>
<keyword evidence="2" id="KW-1185">Reference proteome</keyword>
<dbReference type="EMBL" id="RJVA01000012">
    <property type="protein sequence ID" value="ROQ92200.1"/>
    <property type="molecule type" value="Genomic_DNA"/>
</dbReference>
<sequence length="38" mass="4165">MCRHRSSEPRMADRVAMLIGPKPGKMINGVAIKVSKKA</sequence>
<evidence type="ECO:0000313" key="1">
    <source>
        <dbReference type="EMBL" id="ROQ92200.1"/>
    </source>
</evidence>
<dbReference type="Proteomes" id="UP000276223">
    <property type="component" value="Unassembled WGS sequence"/>
</dbReference>
<comment type="caution">
    <text evidence="1">The sequence shown here is derived from an EMBL/GenBank/DDBJ whole genome shotgun (WGS) entry which is preliminary data.</text>
</comment>
<evidence type="ECO:0000313" key="2">
    <source>
        <dbReference type="Proteomes" id="UP000276223"/>
    </source>
</evidence>
<protein>
    <submittedName>
        <fullName evidence="1">Uncharacterized protein</fullName>
    </submittedName>
</protein>